<organism evidence="3 4">
    <name type="scientific">Flavobacterium litorale</name>
    <dbReference type="NCBI Taxonomy" id="2856519"/>
    <lineage>
        <taxon>Bacteria</taxon>
        <taxon>Pseudomonadati</taxon>
        <taxon>Bacteroidota</taxon>
        <taxon>Flavobacteriia</taxon>
        <taxon>Flavobacteriales</taxon>
        <taxon>Flavobacteriaceae</taxon>
        <taxon>Flavobacterium</taxon>
    </lineage>
</organism>
<evidence type="ECO:0000259" key="2">
    <source>
        <dbReference type="PROSITE" id="PS50093"/>
    </source>
</evidence>
<feature type="signal peptide" evidence="1">
    <location>
        <begin position="1"/>
        <end position="18"/>
    </location>
</feature>
<sequence>MKRLIPIILLLLSITVTAQGEADNWFFGQNAGIQFLEDGSVIALSGSAMDTNEGCSTISDAEGNLLFYTDGRNVWDRNHVIMPNGNYSIGTGLLGDPSSAQSGIIVPKKGDPNIYYVFTVDEPHHQNAAVFPAQFAGNYDGDPGQTVPQADDGFNNGLNYSIVDLSVTGVNGSIGDVTTRNVHLVTYNPDNEDEIKYQCSEKITAVKNASGSGFWIITHFINNFYAFFVDENGVTEDPVITTINPVITIDGYRRNAIGYIKASPNGSKIAVAHNQNATVEGTTQINGNAYLYDFDNETGIVSNPITLMSDNVTTYGIEFSAQSKKLYVTARNAADISELRQYNLEADDIPASETVISSVINNSTALQLGPNGKIYRSVISTGFLDVINSPEEDGLACDFQLNAVALPAGTLATFGLPPFITSLFSAEIITESTCFGDATEFEINTIVGEIDSITWNFGDGTESTELNPTHNYTAPGAYTVTADVTSEAEIFNVTSTVTISSVPIANQPTTLTECDPDNDGVTTFNLTNNNANVLGGQLDTQFEVRYYESQENADNDTSAVNATAFTNTTTPQTLYVRIQNRSNTACYATSSFQINTSNTPVLNDTRFSICDDAIDGNDANGQATFNLTEVTTALVQDTENFTATYYRTEANAEDEDDALPEEFYNTTANEQVVFIRVVNTTFAECFAIEPITLIVNPLPTLITDAVLVQCDLGVTPDGITQFNLEEANNFFTNDNPDILVTYYENDANATTETNIITGVFTNTENPQIVSAKVTNTTTGCFRILPLTLAVNTNGSTPIVLTHCDDDGTEDGLYAFNLEDAGLENEVDSIVYYANATDALLEQNAIGLDYTNTDPYEQSVYARVENDNDCTLLQEIQLVVYELPDIVTEEEAIVCNNTGAFIRLDSGVTGNPANTSYLWSTGATTSSILVNEPGIYSVTVTNSNGCEKARTITVAASDVAIINDVIVTDLVDNNTVTVLTSPTGGVNTIYKYSLDLPEGPFQTSNIFENVTPGLHTVYVYDTNGCGIVSRDIAVLSIPKFFTPNGDGVNETWQIVGINSEIYAKSKIYVYDRYGKLITGVSPRGIGWDGYYNGDKLPATDYWYVIRLEDGRTVKGHFSLVR</sequence>
<dbReference type="Pfam" id="PF13585">
    <property type="entry name" value="CHU_C"/>
    <property type="match status" value="1"/>
</dbReference>
<protein>
    <submittedName>
        <fullName evidence="3">T9SS type B sorting domain-containing protein</fullName>
    </submittedName>
</protein>
<dbReference type="SMART" id="SM00089">
    <property type="entry name" value="PKD"/>
    <property type="match status" value="2"/>
</dbReference>
<evidence type="ECO:0000256" key="1">
    <source>
        <dbReference type="SAM" id="SignalP"/>
    </source>
</evidence>
<keyword evidence="1" id="KW-0732">Signal</keyword>
<gene>
    <name evidence="3" type="ORF">K1I41_11680</name>
</gene>
<dbReference type="InterPro" id="IPR035986">
    <property type="entry name" value="PKD_dom_sf"/>
</dbReference>
<dbReference type="Proteomes" id="UP000825381">
    <property type="component" value="Chromosome"/>
</dbReference>
<proteinExistence type="predicted"/>
<keyword evidence="4" id="KW-1185">Reference proteome</keyword>
<dbReference type="InterPro" id="IPR022409">
    <property type="entry name" value="PKD/Chitinase_dom"/>
</dbReference>
<accession>A0ABX8VBH7</accession>
<dbReference type="RefSeq" id="WP_220640514.1">
    <property type="nucleotide sequence ID" value="NZ_CP080429.1"/>
</dbReference>
<dbReference type="InterPro" id="IPR026341">
    <property type="entry name" value="T9SS_type_B"/>
</dbReference>
<name>A0ABX8VBH7_9FLAO</name>
<dbReference type="CDD" id="cd00146">
    <property type="entry name" value="PKD"/>
    <property type="match status" value="1"/>
</dbReference>
<reference evidence="3 4" key="1">
    <citation type="submission" date="2021-07" db="EMBL/GenBank/DDBJ databases">
        <title>Flavobacterium WSW3-B6 sp.nov, isolated from seaweed.</title>
        <authorList>
            <person name="Muhammad N."/>
            <person name="Ho H."/>
            <person name="Lee Y.-J."/>
            <person name="Nguyen T."/>
            <person name="Ho J."/>
            <person name="Kim S.-G."/>
        </authorList>
    </citation>
    <scope>NUCLEOTIDE SEQUENCE [LARGE SCALE GENOMIC DNA]</scope>
    <source>
        <strain evidence="3 4">WSW3-B6</strain>
    </source>
</reference>
<dbReference type="Pfam" id="PF18911">
    <property type="entry name" value="PKD_4"/>
    <property type="match status" value="1"/>
</dbReference>
<feature type="domain" description="PKD" evidence="2">
    <location>
        <begin position="452"/>
        <end position="499"/>
    </location>
</feature>
<dbReference type="SUPFAM" id="SSF49299">
    <property type="entry name" value="PKD domain"/>
    <property type="match status" value="1"/>
</dbReference>
<dbReference type="Gene3D" id="2.60.40.10">
    <property type="entry name" value="Immunoglobulins"/>
    <property type="match status" value="1"/>
</dbReference>
<dbReference type="PROSITE" id="PS50093">
    <property type="entry name" value="PKD"/>
    <property type="match status" value="1"/>
</dbReference>
<feature type="chain" id="PRO_5047310326" evidence="1">
    <location>
        <begin position="19"/>
        <end position="1120"/>
    </location>
</feature>
<evidence type="ECO:0000313" key="3">
    <source>
        <dbReference type="EMBL" id="QYJ68170.1"/>
    </source>
</evidence>
<dbReference type="InterPro" id="IPR013783">
    <property type="entry name" value="Ig-like_fold"/>
</dbReference>
<evidence type="ECO:0000313" key="4">
    <source>
        <dbReference type="Proteomes" id="UP000825381"/>
    </source>
</evidence>
<dbReference type="SUPFAM" id="SSF82171">
    <property type="entry name" value="DPP6 N-terminal domain-like"/>
    <property type="match status" value="1"/>
</dbReference>
<dbReference type="EMBL" id="CP080429">
    <property type="protein sequence ID" value="QYJ68170.1"/>
    <property type="molecule type" value="Genomic_DNA"/>
</dbReference>
<dbReference type="NCBIfam" id="TIGR04131">
    <property type="entry name" value="Bac_Flav_CTERM"/>
    <property type="match status" value="1"/>
</dbReference>
<dbReference type="InterPro" id="IPR000601">
    <property type="entry name" value="PKD_dom"/>
</dbReference>